<dbReference type="Gene3D" id="1.25.40.20">
    <property type="entry name" value="Ankyrin repeat-containing domain"/>
    <property type="match status" value="4"/>
</dbReference>
<reference evidence="6" key="2">
    <citation type="submission" date="2013-04" db="EMBL/GenBank/DDBJ databases">
        <title>Genomic mechanisms accounting for the adaptation to parasitism in nematode-trapping fungi.</title>
        <authorList>
            <person name="Ahren D.G."/>
        </authorList>
    </citation>
    <scope>NUCLEOTIDE SEQUENCE [LARGE SCALE GENOMIC DNA]</scope>
    <source>
        <strain evidence="6">CBS 200.50</strain>
    </source>
</reference>
<dbReference type="InterPro" id="IPR056884">
    <property type="entry name" value="NPHP3-like_N"/>
</dbReference>
<dbReference type="EMBL" id="AQGS01001000">
    <property type="protein sequence ID" value="EPS35974.1"/>
    <property type="molecule type" value="Genomic_DNA"/>
</dbReference>
<dbReference type="InterPro" id="IPR054471">
    <property type="entry name" value="GPIID_WHD"/>
</dbReference>
<feature type="repeat" description="ANK" evidence="2">
    <location>
        <begin position="685"/>
        <end position="717"/>
    </location>
</feature>
<evidence type="ECO:0000256" key="1">
    <source>
        <dbReference type="ARBA" id="ARBA00022737"/>
    </source>
</evidence>
<feature type="repeat" description="ANK" evidence="2">
    <location>
        <begin position="1192"/>
        <end position="1224"/>
    </location>
</feature>
<accession>S7ZZU9</accession>
<feature type="repeat" description="ANK" evidence="2">
    <location>
        <begin position="439"/>
        <end position="471"/>
    </location>
</feature>
<feature type="domain" description="Nephrocystin 3-like N-terminal" evidence="4">
    <location>
        <begin position="92"/>
        <end position="159"/>
    </location>
</feature>
<dbReference type="Proteomes" id="UP000015100">
    <property type="component" value="Unassembled WGS sequence"/>
</dbReference>
<reference evidence="5 6" key="1">
    <citation type="journal article" date="2013" name="PLoS Genet.">
        <title>Genomic mechanisms accounting for the adaptation to parasitism in nematode-trapping fungi.</title>
        <authorList>
            <person name="Meerupati T."/>
            <person name="Andersson K.M."/>
            <person name="Friman E."/>
            <person name="Kumar D."/>
            <person name="Tunlid A."/>
            <person name="Ahren D."/>
        </authorList>
    </citation>
    <scope>NUCLEOTIDE SEQUENCE [LARGE SCALE GENOMIC DNA]</scope>
    <source>
        <strain evidence="5 6">CBS 200.50</strain>
    </source>
</reference>
<feature type="repeat" description="ANK" evidence="2">
    <location>
        <begin position="860"/>
        <end position="892"/>
    </location>
</feature>
<dbReference type="AlphaFoldDB" id="S7ZZU9"/>
<dbReference type="Pfam" id="PF00023">
    <property type="entry name" value="Ank"/>
    <property type="match status" value="2"/>
</dbReference>
<comment type="caution">
    <text evidence="5">The sequence shown here is derived from an EMBL/GenBank/DDBJ whole genome shotgun (WGS) entry which is preliminary data.</text>
</comment>
<feature type="repeat" description="ANK" evidence="2">
    <location>
        <begin position="1060"/>
        <end position="1092"/>
    </location>
</feature>
<keyword evidence="6" id="KW-1185">Reference proteome</keyword>
<feature type="repeat" description="ANK" evidence="2">
    <location>
        <begin position="992"/>
        <end position="1024"/>
    </location>
</feature>
<keyword evidence="2" id="KW-0040">ANK repeat</keyword>
<dbReference type="InterPro" id="IPR002110">
    <property type="entry name" value="Ankyrin_rpt"/>
</dbReference>
<dbReference type="PANTHER" id="PTHR24133">
    <property type="entry name" value="ANKYRIN DOMAIN-CONTAINING"/>
    <property type="match status" value="1"/>
</dbReference>
<feature type="repeat" description="ANK" evidence="2">
    <location>
        <begin position="1126"/>
        <end position="1158"/>
    </location>
</feature>
<dbReference type="HOGENOM" id="CLU_000288_34_23_1"/>
<dbReference type="Pfam" id="PF12796">
    <property type="entry name" value="Ank_2"/>
    <property type="match status" value="5"/>
</dbReference>
<sequence>MQTRTSITLGKNTLPRLLLPLRKSCYLSVLFSDYVFKAQATKICIQIVNSIEEKIEKVHIKLDRKHDFEILNWLATDYGSQQSDYIRLRQPGTGQWLLDSSMFETWLTTDNQVLYCPGIPGAGKTITTANAVDHLEKLYQDYESVGIAYIYCNFKRHNEFLLAKLRLDSFSGMGSSKEVLEALGKTQKVSNSSIEEVYDVAYMETMDRIKRQSLASQKRAFKALSWIVFAGKQLDTIELQHALAIEPGTNALDKQNIPREDLVISVCGGLVAIDETSKIIRLVHYTTQEFFDRTRDTWFPGAQDDIVERCITYLLYDDFRQPPDGPSEWPNSSWYRWGVHIKMESNPLYYYIANYWGHHAQKSSGTHDKLILEFLKTKSAVVFCGGALTHIRCQWRGNESFPFGDLNALHLVAHVGVSRLMAYLLEDLNDPADLNIPSESGAPIVWAVEAGNEAIVRMLASNGADLERRNSKGHTILCEAAKEASGVNSLEYLQSGKHTHEMTVWGDMLKVLIEAGADTEVIIGQFSRTPLLEAVCNNWERVATILINAGANLEAKDIIHRTALQMAVSLNLPNMVKLLIDKGADMHGPRMYYAKRTMVSYAAYMGYEEVVRLLVNGGADLNIKDAYDQTAIWNAVTPYSGSLYSPSSPYELDSIVPSSRSPPAQPEVIIKILIDGGADLEARKGDQTFLIKAVEDGREDLVKLVLDGGANIEARDTHWDYTALLAAIRTDKTIIAKLLIDYGANLQAREKSGNTPLLEAAEKGNREIIEMLINGAADLEIKNQFDENPLTVASKRGHGEVVGLLKAFSPSSRRLTKQTGQKAQQVSNSLLELARRGLEAEMVNLLNKQPSLNLEIKDEVGRTPLSIAADHGHEVVIKLLLGSGAKVETKDNYGKPPLWLAAEKQNYGVLKLLIKGGADLETKGRENKTLIFIAIEKKDEEMVRILIDNGANINAKDIFGRTPLFSAAFYGFTAVAALLIDTGADVRAEDGTGKTPIWAASATGDEAVMKLLINKGADPGAKTGKYTDTCPLWTVVSQRHEAAAKILIDSGVDLDPVDDRGETPLAWAAMKGFEEIVKLLIDKGVNIEFKTSGYQTLVFIAASCGHASVVRILAESGADIEAKDRDAETAISWAACQGHLEVVKTLLDLGANLEACNKKGDTPLMVAARKGHTSLVKYLLDIGARLEAKNKDGETALSRAASRGHDAVAELLLDRGANVEVMDKYSRSPFTLAQLQNHKSMMTLLMERKEQLGREIPKET</sequence>
<name>S7ZZU9_DACHA</name>
<gene>
    <name evidence="5" type="ORF">H072_10610</name>
</gene>
<dbReference type="Pfam" id="PF22939">
    <property type="entry name" value="WHD_GPIID"/>
    <property type="match status" value="1"/>
</dbReference>
<dbReference type="STRING" id="1284197.S7ZZU9"/>
<feature type="repeat" description="ANK" evidence="2">
    <location>
        <begin position="926"/>
        <end position="958"/>
    </location>
</feature>
<feature type="repeat" description="ANK" evidence="2">
    <location>
        <begin position="526"/>
        <end position="558"/>
    </location>
</feature>
<dbReference type="SUPFAM" id="SSF48403">
    <property type="entry name" value="Ankyrin repeat"/>
    <property type="match status" value="3"/>
</dbReference>
<dbReference type="InterPro" id="IPR027417">
    <property type="entry name" value="P-loop_NTPase"/>
</dbReference>
<feature type="repeat" description="ANK" evidence="2">
    <location>
        <begin position="752"/>
        <end position="784"/>
    </location>
</feature>
<dbReference type="eggNOG" id="KOG0504">
    <property type="taxonomic scope" value="Eukaryota"/>
</dbReference>
<feature type="domain" description="GPI inositol-deacylase winged helix" evidence="3">
    <location>
        <begin position="215"/>
        <end position="291"/>
    </location>
</feature>
<dbReference type="Pfam" id="PF13637">
    <property type="entry name" value="Ank_4"/>
    <property type="match status" value="1"/>
</dbReference>
<feature type="repeat" description="ANK" evidence="2">
    <location>
        <begin position="594"/>
        <end position="626"/>
    </location>
</feature>
<dbReference type="eggNOG" id="KOG4177">
    <property type="taxonomic scope" value="Eukaryota"/>
</dbReference>
<evidence type="ECO:0000259" key="3">
    <source>
        <dbReference type="Pfam" id="PF22939"/>
    </source>
</evidence>
<feature type="repeat" description="ANK" evidence="2">
    <location>
        <begin position="893"/>
        <end position="925"/>
    </location>
</feature>
<dbReference type="Pfam" id="PF24883">
    <property type="entry name" value="NPHP3_N"/>
    <property type="match status" value="1"/>
</dbReference>
<dbReference type="PRINTS" id="PR01415">
    <property type="entry name" value="ANKYRIN"/>
</dbReference>
<dbReference type="OrthoDB" id="20872at2759"/>
<feature type="repeat" description="ANK" evidence="2">
    <location>
        <begin position="1159"/>
        <end position="1191"/>
    </location>
</feature>
<keyword evidence="1" id="KW-0677">Repeat</keyword>
<organism evidence="5 6">
    <name type="scientific">Dactylellina haptotyla (strain CBS 200.50)</name>
    <name type="common">Nematode-trapping fungus</name>
    <name type="synonym">Monacrosporium haptotylum</name>
    <dbReference type="NCBI Taxonomy" id="1284197"/>
    <lineage>
        <taxon>Eukaryota</taxon>
        <taxon>Fungi</taxon>
        <taxon>Dikarya</taxon>
        <taxon>Ascomycota</taxon>
        <taxon>Pezizomycotina</taxon>
        <taxon>Orbiliomycetes</taxon>
        <taxon>Orbiliales</taxon>
        <taxon>Orbiliaceae</taxon>
        <taxon>Dactylellina</taxon>
    </lineage>
</organism>
<evidence type="ECO:0000313" key="6">
    <source>
        <dbReference type="Proteomes" id="UP000015100"/>
    </source>
</evidence>
<feature type="repeat" description="ANK" evidence="2">
    <location>
        <begin position="959"/>
        <end position="991"/>
    </location>
</feature>
<dbReference type="InterPro" id="IPR052391">
    <property type="entry name" value="E3_Ligase-Neurotoxin"/>
</dbReference>
<proteinExistence type="predicted"/>
<feature type="repeat" description="ANK" evidence="2">
    <location>
        <begin position="1093"/>
        <end position="1125"/>
    </location>
</feature>
<evidence type="ECO:0000259" key="4">
    <source>
        <dbReference type="Pfam" id="PF24883"/>
    </source>
</evidence>
<dbReference type="SMART" id="SM00248">
    <property type="entry name" value="ANK"/>
    <property type="match status" value="22"/>
</dbReference>
<feature type="repeat" description="ANK" evidence="2">
    <location>
        <begin position="719"/>
        <end position="751"/>
    </location>
</feature>
<dbReference type="PROSITE" id="PS50088">
    <property type="entry name" value="ANK_REPEAT"/>
    <property type="match status" value="16"/>
</dbReference>
<dbReference type="PANTHER" id="PTHR24133:SF40">
    <property type="entry name" value="ANKYRIN REPEAT DOMAIN 44"/>
    <property type="match status" value="1"/>
</dbReference>
<evidence type="ECO:0000313" key="5">
    <source>
        <dbReference type="EMBL" id="EPS35974.1"/>
    </source>
</evidence>
<evidence type="ECO:0000256" key="2">
    <source>
        <dbReference type="PROSITE-ProRule" id="PRU00023"/>
    </source>
</evidence>
<protein>
    <submittedName>
        <fullName evidence="5">Uncharacterized protein</fullName>
    </submittedName>
</protein>
<dbReference type="PROSITE" id="PS50297">
    <property type="entry name" value="ANK_REP_REGION"/>
    <property type="match status" value="13"/>
</dbReference>
<dbReference type="Gene3D" id="3.40.50.300">
    <property type="entry name" value="P-loop containing nucleotide triphosphate hydrolases"/>
    <property type="match status" value="1"/>
</dbReference>
<dbReference type="InterPro" id="IPR036770">
    <property type="entry name" value="Ankyrin_rpt-contain_sf"/>
</dbReference>